<dbReference type="EMBL" id="CM000126">
    <property type="protein sequence ID" value="EEC70365.1"/>
    <property type="molecule type" value="Genomic_DNA"/>
</dbReference>
<accession>B8AC71</accession>
<reference evidence="2 3" key="1">
    <citation type="journal article" date="2005" name="PLoS Biol.">
        <title>The genomes of Oryza sativa: a history of duplications.</title>
        <authorList>
            <person name="Yu J."/>
            <person name="Wang J."/>
            <person name="Lin W."/>
            <person name="Li S."/>
            <person name="Li H."/>
            <person name="Zhou J."/>
            <person name="Ni P."/>
            <person name="Dong W."/>
            <person name="Hu S."/>
            <person name="Zeng C."/>
            <person name="Zhang J."/>
            <person name="Zhang Y."/>
            <person name="Li R."/>
            <person name="Xu Z."/>
            <person name="Li S."/>
            <person name="Li X."/>
            <person name="Zheng H."/>
            <person name="Cong L."/>
            <person name="Lin L."/>
            <person name="Yin J."/>
            <person name="Geng J."/>
            <person name="Li G."/>
            <person name="Shi J."/>
            <person name="Liu J."/>
            <person name="Lv H."/>
            <person name="Li J."/>
            <person name="Wang J."/>
            <person name="Deng Y."/>
            <person name="Ran L."/>
            <person name="Shi X."/>
            <person name="Wang X."/>
            <person name="Wu Q."/>
            <person name="Li C."/>
            <person name="Ren X."/>
            <person name="Wang J."/>
            <person name="Wang X."/>
            <person name="Li D."/>
            <person name="Liu D."/>
            <person name="Zhang X."/>
            <person name="Ji Z."/>
            <person name="Zhao W."/>
            <person name="Sun Y."/>
            <person name="Zhang Z."/>
            <person name="Bao J."/>
            <person name="Han Y."/>
            <person name="Dong L."/>
            <person name="Ji J."/>
            <person name="Chen P."/>
            <person name="Wu S."/>
            <person name="Liu J."/>
            <person name="Xiao Y."/>
            <person name="Bu D."/>
            <person name="Tan J."/>
            <person name="Yang L."/>
            <person name="Ye C."/>
            <person name="Zhang J."/>
            <person name="Xu J."/>
            <person name="Zhou Y."/>
            <person name="Yu Y."/>
            <person name="Zhang B."/>
            <person name="Zhuang S."/>
            <person name="Wei H."/>
            <person name="Liu B."/>
            <person name="Lei M."/>
            <person name="Yu H."/>
            <person name="Li Y."/>
            <person name="Xu H."/>
            <person name="Wei S."/>
            <person name="He X."/>
            <person name="Fang L."/>
            <person name="Zhang Z."/>
            <person name="Zhang Y."/>
            <person name="Huang X."/>
            <person name="Su Z."/>
            <person name="Tong W."/>
            <person name="Li J."/>
            <person name="Tong Z."/>
            <person name="Li S."/>
            <person name="Ye J."/>
            <person name="Wang L."/>
            <person name="Fang L."/>
            <person name="Lei T."/>
            <person name="Chen C."/>
            <person name="Chen H."/>
            <person name="Xu Z."/>
            <person name="Li H."/>
            <person name="Huang H."/>
            <person name="Zhang F."/>
            <person name="Xu H."/>
            <person name="Li N."/>
            <person name="Zhao C."/>
            <person name="Li S."/>
            <person name="Dong L."/>
            <person name="Huang Y."/>
            <person name="Li L."/>
            <person name="Xi Y."/>
            <person name="Qi Q."/>
            <person name="Li W."/>
            <person name="Zhang B."/>
            <person name="Hu W."/>
            <person name="Zhang Y."/>
            <person name="Tian X."/>
            <person name="Jiao Y."/>
            <person name="Liang X."/>
            <person name="Jin J."/>
            <person name="Gao L."/>
            <person name="Zheng W."/>
            <person name="Hao B."/>
            <person name="Liu S."/>
            <person name="Wang W."/>
            <person name="Yuan L."/>
            <person name="Cao M."/>
            <person name="McDermott J."/>
            <person name="Samudrala R."/>
            <person name="Wang J."/>
            <person name="Wong G.K."/>
            <person name="Yang H."/>
        </authorList>
    </citation>
    <scope>NUCLEOTIDE SEQUENCE [LARGE SCALE GENOMIC DNA]</scope>
    <source>
        <strain evidence="3">cv. 93-11</strain>
    </source>
</reference>
<dbReference type="HOGENOM" id="CLU_1858337_0_0_1"/>
<dbReference type="Proteomes" id="UP000007015">
    <property type="component" value="Chromosome 1"/>
</dbReference>
<organism evidence="2 3">
    <name type="scientific">Oryza sativa subsp. indica</name>
    <name type="common">Rice</name>
    <dbReference type="NCBI Taxonomy" id="39946"/>
    <lineage>
        <taxon>Eukaryota</taxon>
        <taxon>Viridiplantae</taxon>
        <taxon>Streptophyta</taxon>
        <taxon>Embryophyta</taxon>
        <taxon>Tracheophyta</taxon>
        <taxon>Spermatophyta</taxon>
        <taxon>Magnoliopsida</taxon>
        <taxon>Liliopsida</taxon>
        <taxon>Poales</taxon>
        <taxon>Poaceae</taxon>
        <taxon>BOP clade</taxon>
        <taxon>Oryzoideae</taxon>
        <taxon>Oryzeae</taxon>
        <taxon>Oryzinae</taxon>
        <taxon>Oryza</taxon>
        <taxon>Oryza sativa</taxon>
    </lineage>
</organism>
<keyword evidence="3" id="KW-1185">Reference proteome</keyword>
<evidence type="ECO:0000313" key="2">
    <source>
        <dbReference type="EMBL" id="EEC70365.1"/>
    </source>
</evidence>
<evidence type="ECO:0000313" key="3">
    <source>
        <dbReference type="Proteomes" id="UP000007015"/>
    </source>
</evidence>
<feature type="region of interest" description="Disordered" evidence="1">
    <location>
        <begin position="61"/>
        <end position="168"/>
    </location>
</feature>
<protein>
    <submittedName>
        <fullName evidence="2">Uncharacterized protein</fullName>
    </submittedName>
</protein>
<name>B8AC71_ORYSI</name>
<dbReference type="Gramene" id="BGIOSGA003210-TA">
    <property type="protein sequence ID" value="BGIOSGA003210-PA"/>
    <property type="gene ID" value="BGIOSGA003210"/>
</dbReference>
<feature type="compositionally biased region" description="Low complexity" evidence="1">
    <location>
        <begin position="90"/>
        <end position="106"/>
    </location>
</feature>
<sequence length="168" mass="18058">MLIYPFSFADLFSLREEYLPAEEVLRRWPRWRAGALRGTAAPPEPLWRCRRCAPTWLPHESRRAAAPQLPLAGSPQPHGTKRRPVEPASRRLPAAAAPARQSTGGSCEVGGGGRPARRRGESRRPRDGGGCEVSGGGEIGEAEGRQRECDAAEVAPGGASWKEIGGGM</sequence>
<feature type="compositionally biased region" description="Basic and acidic residues" evidence="1">
    <location>
        <begin position="118"/>
        <end position="129"/>
    </location>
</feature>
<proteinExistence type="predicted"/>
<feature type="compositionally biased region" description="Gly residues" evidence="1">
    <location>
        <begin position="130"/>
        <end position="139"/>
    </location>
</feature>
<gene>
    <name evidence="2" type="ORF">OsI_01297</name>
</gene>
<dbReference type="AlphaFoldDB" id="B8AC71"/>
<evidence type="ECO:0000256" key="1">
    <source>
        <dbReference type="SAM" id="MobiDB-lite"/>
    </source>
</evidence>